<evidence type="ECO:0000313" key="1">
    <source>
        <dbReference type="EMBL" id="MED6171993.1"/>
    </source>
</evidence>
<evidence type="ECO:0000313" key="2">
    <source>
        <dbReference type="Proteomes" id="UP001341840"/>
    </source>
</evidence>
<protein>
    <submittedName>
        <fullName evidence="1">Uncharacterized protein</fullName>
    </submittedName>
</protein>
<sequence length="107" mass="10995">MRRKRDETVPVAIVLDETAAGELCSAVVCSVSAMIRRRAILPHQSPSPPVFFETAGTTDRFPLPLLLSLLVLATAGVPSPFLAAGDGAIVAGICRATVGALKVAGVA</sequence>
<gene>
    <name evidence="1" type="ORF">PIB30_046004</name>
</gene>
<name>A0ABU6VJ66_9FABA</name>
<organism evidence="1 2">
    <name type="scientific">Stylosanthes scabra</name>
    <dbReference type="NCBI Taxonomy" id="79078"/>
    <lineage>
        <taxon>Eukaryota</taxon>
        <taxon>Viridiplantae</taxon>
        <taxon>Streptophyta</taxon>
        <taxon>Embryophyta</taxon>
        <taxon>Tracheophyta</taxon>
        <taxon>Spermatophyta</taxon>
        <taxon>Magnoliopsida</taxon>
        <taxon>eudicotyledons</taxon>
        <taxon>Gunneridae</taxon>
        <taxon>Pentapetalae</taxon>
        <taxon>rosids</taxon>
        <taxon>fabids</taxon>
        <taxon>Fabales</taxon>
        <taxon>Fabaceae</taxon>
        <taxon>Papilionoideae</taxon>
        <taxon>50 kb inversion clade</taxon>
        <taxon>dalbergioids sensu lato</taxon>
        <taxon>Dalbergieae</taxon>
        <taxon>Pterocarpus clade</taxon>
        <taxon>Stylosanthes</taxon>
    </lineage>
</organism>
<reference evidence="1 2" key="1">
    <citation type="journal article" date="2023" name="Plants (Basel)">
        <title>Bridging the Gap: Combining Genomics and Transcriptomics Approaches to Understand Stylosanthes scabra, an Orphan Legume from the Brazilian Caatinga.</title>
        <authorList>
            <person name="Ferreira-Neto J.R.C."/>
            <person name="da Silva M.D."/>
            <person name="Binneck E."/>
            <person name="de Melo N.F."/>
            <person name="da Silva R.H."/>
            <person name="de Melo A.L.T.M."/>
            <person name="Pandolfi V."/>
            <person name="Bustamante F.O."/>
            <person name="Brasileiro-Vidal A.C."/>
            <person name="Benko-Iseppon A.M."/>
        </authorList>
    </citation>
    <scope>NUCLEOTIDE SEQUENCE [LARGE SCALE GENOMIC DNA]</scope>
    <source>
        <tissue evidence="1">Leaves</tissue>
    </source>
</reference>
<comment type="caution">
    <text evidence="1">The sequence shown here is derived from an EMBL/GenBank/DDBJ whole genome shotgun (WGS) entry which is preliminary data.</text>
</comment>
<keyword evidence="2" id="KW-1185">Reference proteome</keyword>
<proteinExistence type="predicted"/>
<dbReference type="EMBL" id="JASCZI010151319">
    <property type="protein sequence ID" value="MED6171993.1"/>
    <property type="molecule type" value="Genomic_DNA"/>
</dbReference>
<dbReference type="Proteomes" id="UP001341840">
    <property type="component" value="Unassembled WGS sequence"/>
</dbReference>
<accession>A0ABU6VJ66</accession>